<dbReference type="Proteomes" id="UP000192380">
    <property type="component" value="Chromosome"/>
</dbReference>
<dbReference type="RefSeq" id="WP_006119095.1">
    <property type="nucleotide sequence ID" value="NZ_AHIE01000013.1"/>
</dbReference>
<keyword evidence="4" id="KW-1185">Reference proteome</keyword>
<reference evidence="2" key="2">
    <citation type="submission" date="2012-01" db="EMBL/GenBank/DDBJ databases">
        <authorList>
            <person name="Biehl B.S."/>
            <person name="Ding Y."/>
            <person name="Dugan-Rocha S.P."/>
            <person name="Gibbs R.A."/>
            <person name="Glasner J.D."/>
            <person name="Kovar C."/>
            <person name="Muzny D.M."/>
            <person name="Neeno-Eckwall E.C."/>
            <person name="Perna N.T."/>
            <person name="Qin X."/>
            <person name="von Bodman S.B."/>
            <person name="Weinstock G.M."/>
        </authorList>
    </citation>
    <scope>NUCLEOTIDE SEQUENCE</scope>
    <source>
        <strain evidence="2">DC283</strain>
    </source>
</reference>
<dbReference type="KEGG" id="pstw:DSJ_13655"/>
<dbReference type="EMBL" id="AHIE01000013">
    <property type="protein sequence ID" value="EHU00828.1"/>
    <property type="molecule type" value="Genomic_DNA"/>
</dbReference>
<dbReference type="AlphaFoldDB" id="H3RCQ1"/>
<proteinExistence type="predicted"/>
<reference evidence="1 4" key="3">
    <citation type="submission" date="2016-10" db="EMBL/GenBank/DDBJ databases">
        <title>Complete Genome Assembly of Pantoea stewartii subsp. stewartii DC283, a Corn Pathogen.</title>
        <authorList>
            <person name="Duong D.A."/>
            <person name="Stevens A.M."/>
            <person name="Jensen R.V."/>
        </authorList>
    </citation>
    <scope>NUCLEOTIDE SEQUENCE [LARGE SCALE GENOMIC DNA]</scope>
    <source>
        <strain evidence="1 4">DC283</strain>
    </source>
</reference>
<protein>
    <submittedName>
        <fullName evidence="2">Uncharacterized protein</fullName>
    </submittedName>
</protein>
<gene>
    <name evidence="2" type="ORF">CKS_3583</name>
    <name evidence="1" type="ORF">DSJ_13655</name>
</gene>
<dbReference type="OrthoDB" id="9804823at2"/>
<dbReference type="EMBL" id="CP017581">
    <property type="protein sequence ID" value="ARF50275.1"/>
    <property type="molecule type" value="Genomic_DNA"/>
</dbReference>
<reference evidence="2 3" key="1">
    <citation type="journal article" date="2012" name="Mol. Microbiol.">
        <title>The genetic and structural basis of two distinct terminal side branch residues in stewartan and amylovoran exopolysaccharides and their potential role in host adaptation.</title>
        <authorList>
            <person name="Wang X."/>
            <person name="Yang F."/>
            <person name="von Bodman S.B."/>
        </authorList>
    </citation>
    <scope>NUCLEOTIDE SEQUENCE [LARGE SCALE GENOMIC DNA]</scope>
    <source>
        <strain evidence="2 3">DC283</strain>
    </source>
</reference>
<dbReference type="Gene3D" id="3.40.50.1010">
    <property type="entry name" value="5'-nuclease"/>
    <property type="match status" value="1"/>
</dbReference>
<sequence>MDPCVLAGAGGAEADRTFISAVTWLETRRGIARLARRDSEQAQRLRHAYQTQVLAVYHERTLAGLHATAHGCICPLDVLKPMR</sequence>
<evidence type="ECO:0000313" key="4">
    <source>
        <dbReference type="Proteomes" id="UP000192380"/>
    </source>
</evidence>
<accession>H3RCQ1</accession>
<dbReference type="Proteomes" id="UP000005050">
    <property type="component" value="Unassembled WGS sequence"/>
</dbReference>
<evidence type="ECO:0000313" key="3">
    <source>
        <dbReference type="Proteomes" id="UP000005050"/>
    </source>
</evidence>
<evidence type="ECO:0000313" key="2">
    <source>
        <dbReference type="EMBL" id="EHU00828.1"/>
    </source>
</evidence>
<evidence type="ECO:0000313" key="1">
    <source>
        <dbReference type="EMBL" id="ARF50275.1"/>
    </source>
</evidence>
<name>H3RCQ1_PANSE</name>
<organism evidence="2 3">
    <name type="scientific">Pantoea stewartii subsp. stewartii DC283</name>
    <dbReference type="NCBI Taxonomy" id="660596"/>
    <lineage>
        <taxon>Bacteria</taxon>
        <taxon>Pseudomonadati</taxon>
        <taxon>Pseudomonadota</taxon>
        <taxon>Gammaproteobacteria</taxon>
        <taxon>Enterobacterales</taxon>
        <taxon>Erwiniaceae</taxon>
        <taxon>Pantoea</taxon>
    </lineage>
</organism>